<name>A0A1I5LZ43_9PSEU</name>
<dbReference type="RefSeq" id="WP_092527772.1">
    <property type="nucleotide sequence ID" value="NZ_FOWW01000001.1"/>
</dbReference>
<dbReference type="Proteomes" id="UP000198727">
    <property type="component" value="Unassembled WGS sequence"/>
</dbReference>
<keyword evidence="2" id="KW-1185">Reference proteome</keyword>
<dbReference type="STRING" id="587909.SAMN05421810_101726"/>
<dbReference type="AlphaFoldDB" id="A0A1I5LZ43"/>
<protein>
    <submittedName>
        <fullName evidence="1">Uncharacterized protein</fullName>
    </submittedName>
</protein>
<proteinExistence type="predicted"/>
<sequence>MIHDQLIRSPFPLTGTTEKTAHDVVALVESGEDGIGDLPTPHEIHDLALLLLALAALLSPNKGDEGPIEDRATEFRQELEFAWMS</sequence>
<gene>
    <name evidence="1" type="ORF">SAMN05421810_101726</name>
</gene>
<organism evidence="1 2">
    <name type="scientific">Amycolatopsis arida</name>
    <dbReference type="NCBI Taxonomy" id="587909"/>
    <lineage>
        <taxon>Bacteria</taxon>
        <taxon>Bacillati</taxon>
        <taxon>Actinomycetota</taxon>
        <taxon>Actinomycetes</taxon>
        <taxon>Pseudonocardiales</taxon>
        <taxon>Pseudonocardiaceae</taxon>
        <taxon>Amycolatopsis</taxon>
    </lineage>
</organism>
<accession>A0A1I5LZ43</accession>
<evidence type="ECO:0000313" key="2">
    <source>
        <dbReference type="Proteomes" id="UP000198727"/>
    </source>
</evidence>
<dbReference type="EMBL" id="FOWW01000001">
    <property type="protein sequence ID" value="SFP02443.1"/>
    <property type="molecule type" value="Genomic_DNA"/>
</dbReference>
<evidence type="ECO:0000313" key="1">
    <source>
        <dbReference type="EMBL" id="SFP02443.1"/>
    </source>
</evidence>
<reference evidence="2" key="1">
    <citation type="submission" date="2016-10" db="EMBL/GenBank/DDBJ databases">
        <authorList>
            <person name="Varghese N."/>
            <person name="Submissions S."/>
        </authorList>
    </citation>
    <scope>NUCLEOTIDE SEQUENCE [LARGE SCALE GENOMIC DNA]</scope>
    <source>
        <strain evidence="2">CGMCC 4.5579</strain>
    </source>
</reference>